<dbReference type="SUPFAM" id="SSF53850">
    <property type="entry name" value="Periplasmic binding protein-like II"/>
    <property type="match status" value="1"/>
</dbReference>
<sequence>MNLVKLQIVVLIEKYKKVTDVAAEMGLKQPTVSFHMKSLESELGASLFQFRSGRVLLTDAGRALYQYAVRIVSLTAEAERTVKQFTSLASGNLELTASDIPGNYLLPKLLSQFTGLHDGIDVFLSILPDDAVRERLRSREIQLAVLHSADGQDDSFHTQVIARDETVLVFAPGHPFAGAQEITVETAAREPWVQHEAASFLRGISDKWTQLNHVKVWNHAVLGSPEAVKRMISGGGMVGVFSKSGIEAEVAAGSLAYAPLPGLHPGDGAFVLAWRKDYTLSPLQKAFAGMAGGGGLQEEDQREDPVPSE</sequence>
<dbReference type="Gene3D" id="1.10.10.10">
    <property type="entry name" value="Winged helix-like DNA-binding domain superfamily/Winged helix DNA-binding domain"/>
    <property type="match status" value="1"/>
</dbReference>
<keyword evidence="4" id="KW-0804">Transcription</keyword>
<evidence type="ECO:0000256" key="4">
    <source>
        <dbReference type="ARBA" id="ARBA00023163"/>
    </source>
</evidence>
<comment type="similarity">
    <text evidence="1">Belongs to the LysR transcriptional regulatory family.</text>
</comment>
<dbReference type="InterPro" id="IPR000847">
    <property type="entry name" value="LysR_HTH_N"/>
</dbReference>
<dbReference type="PANTHER" id="PTHR30126">
    <property type="entry name" value="HTH-TYPE TRANSCRIPTIONAL REGULATOR"/>
    <property type="match status" value="1"/>
</dbReference>
<keyword evidence="3" id="KW-0238">DNA-binding</keyword>
<dbReference type="Proteomes" id="UP000596857">
    <property type="component" value="Unassembled WGS sequence"/>
</dbReference>
<evidence type="ECO:0000256" key="3">
    <source>
        <dbReference type="ARBA" id="ARBA00023125"/>
    </source>
</evidence>
<name>A0ABX1Y9W2_9BACL</name>
<dbReference type="EMBL" id="WHOB01000016">
    <property type="protein sequence ID" value="NOU77613.1"/>
    <property type="molecule type" value="Genomic_DNA"/>
</dbReference>
<accession>A0ABX1Y9W2</accession>
<dbReference type="InterPro" id="IPR036388">
    <property type="entry name" value="WH-like_DNA-bd_sf"/>
</dbReference>
<evidence type="ECO:0000259" key="5">
    <source>
        <dbReference type="PROSITE" id="PS50931"/>
    </source>
</evidence>
<organism evidence="6 7">
    <name type="scientific">Paenibacillus phytohabitans</name>
    <dbReference type="NCBI Taxonomy" id="2654978"/>
    <lineage>
        <taxon>Bacteria</taxon>
        <taxon>Bacillati</taxon>
        <taxon>Bacillota</taxon>
        <taxon>Bacilli</taxon>
        <taxon>Bacillales</taxon>
        <taxon>Paenibacillaceae</taxon>
        <taxon>Paenibacillus</taxon>
    </lineage>
</organism>
<protein>
    <submittedName>
        <fullName evidence="6">LysR family transcriptional regulator</fullName>
    </submittedName>
</protein>
<evidence type="ECO:0000313" key="7">
    <source>
        <dbReference type="Proteomes" id="UP000596857"/>
    </source>
</evidence>
<evidence type="ECO:0000256" key="1">
    <source>
        <dbReference type="ARBA" id="ARBA00009437"/>
    </source>
</evidence>
<dbReference type="PANTHER" id="PTHR30126:SF39">
    <property type="entry name" value="HTH-TYPE TRANSCRIPTIONAL REGULATOR CYSL"/>
    <property type="match status" value="1"/>
</dbReference>
<keyword evidence="7" id="KW-1185">Reference proteome</keyword>
<comment type="caution">
    <text evidence="6">The sequence shown here is derived from an EMBL/GenBank/DDBJ whole genome shotgun (WGS) entry which is preliminary data.</text>
</comment>
<dbReference type="Pfam" id="PF00126">
    <property type="entry name" value="HTH_1"/>
    <property type="match status" value="1"/>
</dbReference>
<gene>
    <name evidence="6" type="ORF">GC101_01850</name>
</gene>
<dbReference type="RefSeq" id="WP_171715881.1">
    <property type="nucleotide sequence ID" value="NZ_WHOB01000016.1"/>
</dbReference>
<dbReference type="Gene3D" id="3.40.190.10">
    <property type="entry name" value="Periplasmic binding protein-like II"/>
    <property type="match status" value="2"/>
</dbReference>
<dbReference type="Pfam" id="PF03466">
    <property type="entry name" value="LysR_substrate"/>
    <property type="match status" value="1"/>
</dbReference>
<proteinExistence type="inferred from homology"/>
<dbReference type="PROSITE" id="PS50931">
    <property type="entry name" value="HTH_LYSR"/>
    <property type="match status" value="1"/>
</dbReference>
<reference evidence="6 7" key="1">
    <citation type="submission" date="2019-10" db="EMBL/GenBank/DDBJ databases">
        <title>Description of Paenibacillus terricola sp. nov.</title>
        <authorList>
            <person name="Carlier A."/>
            <person name="Qi S."/>
        </authorList>
    </citation>
    <scope>NUCLEOTIDE SEQUENCE [LARGE SCALE GENOMIC DNA]</scope>
    <source>
        <strain evidence="6 7">LMG 31459</strain>
    </source>
</reference>
<dbReference type="SUPFAM" id="SSF46785">
    <property type="entry name" value="Winged helix' DNA-binding domain"/>
    <property type="match status" value="1"/>
</dbReference>
<keyword evidence="2" id="KW-0805">Transcription regulation</keyword>
<feature type="domain" description="HTH lysR-type" evidence="5">
    <location>
        <begin position="1"/>
        <end position="58"/>
    </location>
</feature>
<dbReference type="InterPro" id="IPR036390">
    <property type="entry name" value="WH_DNA-bd_sf"/>
</dbReference>
<evidence type="ECO:0000256" key="2">
    <source>
        <dbReference type="ARBA" id="ARBA00023015"/>
    </source>
</evidence>
<dbReference type="InterPro" id="IPR005119">
    <property type="entry name" value="LysR_subst-bd"/>
</dbReference>
<evidence type="ECO:0000313" key="6">
    <source>
        <dbReference type="EMBL" id="NOU77613.1"/>
    </source>
</evidence>